<proteinExistence type="predicted"/>
<sequence length="146" mass="16218">MPHFKNNHRTVCNVVWRTRGADGGFVATFRLEPLASFDQAAENKLFDYFQETVLNAAGILKAQLWRADADASAIKTGDKALRDHEDSHSALAIILSGIDLPSLQAAVAEYLNTEVWRNLGLDGERVAAGYYVLQAALEKEHVETYR</sequence>
<protein>
    <submittedName>
        <fullName evidence="1">Uncharacterized protein</fullName>
    </submittedName>
</protein>
<organism evidence="1 2">
    <name type="scientific">Gibbsiella quercinecans</name>
    <dbReference type="NCBI Taxonomy" id="929813"/>
    <lineage>
        <taxon>Bacteria</taxon>
        <taxon>Pseudomonadati</taxon>
        <taxon>Pseudomonadota</taxon>
        <taxon>Gammaproteobacteria</taxon>
        <taxon>Enterobacterales</taxon>
        <taxon>Yersiniaceae</taxon>
        <taxon>Gibbsiella</taxon>
    </lineage>
</organism>
<dbReference type="Proteomes" id="UP000217182">
    <property type="component" value="Chromosome"/>
</dbReference>
<evidence type="ECO:0000313" key="1">
    <source>
        <dbReference type="EMBL" id="ATA21718.1"/>
    </source>
</evidence>
<gene>
    <name evidence="1" type="ORF">AWC35_21575</name>
</gene>
<keyword evidence="2" id="KW-1185">Reference proteome</keyword>
<name>A0A250B645_9GAMM</name>
<evidence type="ECO:0000313" key="2">
    <source>
        <dbReference type="Proteomes" id="UP000217182"/>
    </source>
</evidence>
<dbReference type="KEGG" id="gqu:AWC35_21575"/>
<dbReference type="EMBL" id="CP014136">
    <property type="protein sequence ID" value="ATA21718.1"/>
    <property type="molecule type" value="Genomic_DNA"/>
</dbReference>
<dbReference type="AlphaFoldDB" id="A0A250B645"/>
<accession>A0A250B645</accession>
<reference evidence="1 2" key="1">
    <citation type="submission" date="2016-01" db="EMBL/GenBank/DDBJ databases">
        <authorList>
            <person name="Oliw E.H."/>
        </authorList>
    </citation>
    <scope>NUCLEOTIDE SEQUENCE [LARGE SCALE GENOMIC DNA]</scope>
    <source>
        <strain evidence="1 2">FRB97</strain>
    </source>
</reference>